<sequence>MTKAWKDYREVITRLYIHESKTLDEVKEIMQRDYNFKASTRSYRQRFDQWSLEKYNCKKRNDRRQQQTGPDSPSPNPNNPDSGPDYDPMSPHSIHSLSPDIDHRHHHQHDQHHNHSLGADVMGQGHYTYASQPQPQPQQQQQQHSPAWDQGSRGRWPTLPTPPADFEPFYMTEVMAPQHNPRQQQQQHYPVLQHGHGQRRMGGYEERAYEEPRYGGQYHHAIQCAYRNEEGYSHDHDSRQ</sequence>
<dbReference type="PANTHER" id="PTHR38788:SF3">
    <property type="entry name" value="CLR5 DOMAIN-CONTAINING PROTEIN"/>
    <property type="match status" value="1"/>
</dbReference>
<dbReference type="STRING" id="5466.A0A4R8RS61"/>
<dbReference type="EMBL" id="RYZW01000040">
    <property type="protein sequence ID" value="TDZ59748.1"/>
    <property type="molecule type" value="Genomic_DNA"/>
</dbReference>
<name>A0A4R8RS61_COLTR</name>
<reference evidence="3 4" key="1">
    <citation type="submission" date="2018-12" db="EMBL/GenBank/DDBJ databases">
        <title>Genome sequence and assembly of Colletotrichum trifolii.</title>
        <authorList>
            <person name="Gan P."/>
            <person name="Shirasu K."/>
        </authorList>
    </citation>
    <scope>NUCLEOTIDE SEQUENCE [LARGE SCALE GENOMIC DNA]</scope>
    <source>
        <strain evidence="3 4">543-2</strain>
    </source>
</reference>
<dbReference type="PANTHER" id="PTHR38788">
    <property type="entry name" value="CLR5 DOMAIN-CONTAINING PROTEIN"/>
    <property type="match status" value="1"/>
</dbReference>
<evidence type="ECO:0000256" key="1">
    <source>
        <dbReference type="SAM" id="MobiDB-lite"/>
    </source>
</evidence>
<feature type="domain" description="Clr5" evidence="2">
    <location>
        <begin position="1"/>
        <end position="54"/>
    </location>
</feature>
<dbReference type="InterPro" id="IPR025676">
    <property type="entry name" value="Clr5_dom"/>
</dbReference>
<evidence type="ECO:0000313" key="4">
    <source>
        <dbReference type="Proteomes" id="UP000295703"/>
    </source>
</evidence>
<proteinExistence type="predicted"/>
<evidence type="ECO:0000313" key="3">
    <source>
        <dbReference type="EMBL" id="TDZ59748.1"/>
    </source>
</evidence>
<dbReference type="Proteomes" id="UP000295703">
    <property type="component" value="Unassembled WGS sequence"/>
</dbReference>
<dbReference type="Pfam" id="PF14420">
    <property type="entry name" value="Clr5"/>
    <property type="match status" value="1"/>
</dbReference>
<comment type="caution">
    <text evidence="3">The sequence shown here is derived from an EMBL/GenBank/DDBJ whole genome shotgun (WGS) entry which is preliminary data.</text>
</comment>
<protein>
    <recommendedName>
        <fullName evidence="2">Clr5 domain-containing protein</fullName>
    </recommendedName>
</protein>
<evidence type="ECO:0000259" key="2">
    <source>
        <dbReference type="Pfam" id="PF14420"/>
    </source>
</evidence>
<organism evidence="3 4">
    <name type="scientific">Colletotrichum trifolii</name>
    <dbReference type="NCBI Taxonomy" id="5466"/>
    <lineage>
        <taxon>Eukaryota</taxon>
        <taxon>Fungi</taxon>
        <taxon>Dikarya</taxon>
        <taxon>Ascomycota</taxon>
        <taxon>Pezizomycotina</taxon>
        <taxon>Sordariomycetes</taxon>
        <taxon>Hypocreomycetidae</taxon>
        <taxon>Glomerellales</taxon>
        <taxon>Glomerellaceae</taxon>
        <taxon>Colletotrichum</taxon>
        <taxon>Colletotrichum orbiculare species complex</taxon>
    </lineage>
</organism>
<accession>A0A4R8RS61</accession>
<dbReference type="AlphaFoldDB" id="A0A4R8RS61"/>
<feature type="region of interest" description="Disordered" evidence="1">
    <location>
        <begin position="56"/>
        <end position="167"/>
    </location>
</feature>
<gene>
    <name evidence="3" type="ORF">CTRI78_v005115</name>
</gene>
<keyword evidence="4" id="KW-1185">Reference proteome</keyword>
<feature type="compositionally biased region" description="Basic residues" evidence="1">
    <location>
        <begin position="104"/>
        <end position="115"/>
    </location>
</feature>